<proteinExistence type="predicted"/>
<feature type="non-terminal residue" evidence="1">
    <location>
        <position position="71"/>
    </location>
</feature>
<evidence type="ECO:0000313" key="1">
    <source>
        <dbReference type="EMBL" id="CAK9252144.1"/>
    </source>
</evidence>
<accession>A0ABP0VCM2</accession>
<protein>
    <submittedName>
        <fullName evidence="1">Uncharacterized protein</fullName>
    </submittedName>
</protein>
<keyword evidence="2" id="KW-1185">Reference proteome</keyword>
<name>A0ABP0VCM2_9BRYO</name>
<evidence type="ECO:0000313" key="2">
    <source>
        <dbReference type="Proteomes" id="UP001497444"/>
    </source>
</evidence>
<sequence length="71" mass="7450">PLRARSTVSLSCTDANMMMTAGVLSVTLSSRPDGICRCTFCTCTRSATFSLSSNSVCTNSISCFGVSPLLM</sequence>
<reference evidence="1" key="1">
    <citation type="submission" date="2024-02" db="EMBL/GenBank/DDBJ databases">
        <authorList>
            <consortium name="ELIXIR-Norway"/>
            <consortium name="Elixir Norway"/>
        </authorList>
    </citation>
    <scope>NUCLEOTIDE SEQUENCE</scope>
</reference>
<comment type="caution">
    <text evidence="1">The sequence shown here is derived from an EMBL/GenBank/DDBJ whole genome shotgun (WGS) entry which is preliminary data.</text>
</comment>
<gene>
    <name evidence="1" type="ORF">CSSPJE1EN1_LOCUS27522</name>
</gene>
<dbReference type="Proteomes" id="UP001497444">
    <property type="component" value="Unassembled WGS sequence"/>
</dbReference>
<dbReference type="EMBL" id="CAXAQS010000563">
    <property type="protein sequence ID" value="CAK9252144.1"/>
    <property type="molecule type" value="Genomic_DNA"/>
</dbReference>
<feature type="non-terminal residue" evidence="1">
    <location>
        <position position="1"/>
    </location>
</feature>
<organism evidence="1 2">
    <name type="scientific">Sphagnum jensenii</name>
    <dbReference type="NCBI Taxonomy" id="128206"/>
    <lineage>
        <taxon>Eukaryota</taxon>
        <taxon>Viridiplantae</taxon>
        <taxon>Streptophyta</taxon>
        <taxon>Embryophyta</taxon>
        <taxon>Bryophyta</taxon>
        <taxon>Sphagnophytina</taxon>
        <taxon>Sphagnopsida</taxon>
        <taxon>Sphagnales</taxon>
        <taxon>Sphagnaceae</taxon>
        <taxon>Sphagnum</taxon>
    </lineage>
</organism>